<evidence type="ECO:0000313" key="14">
    <source>
        <dbReference type="EMBL" id="KAJ8970779.1"/>
    </source>
</evidence>
<evidence type="ECO:0000256" key="5">
    <source>
        <dbReference type="ARBA" id="ARBA00022801"/>
    </source>
</evidence>
<dbReference type="PANTHER" id="PTHR11472:SF34">
    <property type="entry name" value="REGULATOR OF TELOMERE ELONGATION HELICASE 1"/>
    <property type="match status" value="1"/>
</dbReference>
<evidence type="ECO:0000256" key="9">
    <source>
        <dbReference type="ARBA" id="ARBA00023014"/>
    </source>
</evidence>
<dbReference type="PROSITE" id="PS51193">
    <property type="entry name" value="HELICASE_ATP_BIND_2"/>
    <property type="match status" value="1"/>
</dbReference>
<keyword evidence="4" id="KW-0227">DNA damage</keyword>
<dbReference type="Proteomes" id="UP001162164">
    <property type="component" value="Unassembled WGS sequence"/>
</dbReference>
<evidence type="ECO:0000256" key="4">
    <source>
        <dbReference type="ARBA" id="ARBA00022763"/>
    </source>
</evidence>
<keyword evidence="8" id="KW-0408">Iron</keyword>
<comment type="caution">
    <text evidence="14">The sequence shown here is derived from an EMBL/GenBank/DDBJ whole genome shotgun (WGS) entry which is preliminary data.</text>
</comment>
<evidence type="ECO:0000256" key="1">
    <source>
        <dbReference type="ARBA" id="ARBA00022485"/>
    </source>
</evidence>
<keyword evidence="6" id="KW-0347">Helicase</keyword>
<dbReference type="InterPro" id="IPR014013">
    <property type="entry name" value="Helic_SF1/SF2_ATP-bd_DinG/Rad3"/>
</dbReference>
<name>A0ABQ9J144_9CUCU</name>
<evidence type="ECO:0000259" key="13">
    <source>
        <dbReference type="PROSITE" id="PS51193"/>
    </source>
</evidence>
<evidence type="ECO:0000256" key="10">
    <source>
        <dbReference type="ARBA" id="ARBA00023125"/>
    </source>
</evidence>
<dbReference type="EMBL" id="JAPWTJ010001578">
    <property type="protein sequence ID" value="KAJ8970779.1"/>
    <property type="molecule type" value="Genomic_DNA"/>
</dbReference>
<keyword evidence="12" id="KW-0413">Isomerase</keyword>
<dbReference type="InterPro" id="IPR057498">
    <property type="entry name" value="Rtel1_ARCH"/>
</dbReference>
<proteinExistence type="predicted"/>
<evidence type="ECO:0000313" key="15">
    <source>
        <dbReference type="Proteomes" id="UP001162164"/>
    </source>
</evidence>
<evidence type="ECO:0000256" key="2">
    <source>
        <dbReference type="ARBA" id="ARBA00022723"/>
    </source>
</evidence>
<dbReference type="PANTHER" id="PTHR11472">
    <property type="entry name" value="DNA REPAIR DEAD HELICASE RAD3/XP-D SUBFAMILY MEMBER"/>
    <property type="match status" value="1"/>
</dbReference>
<evidence type="ECO:0000256" key="12">
    <source>
        <dbReference type="ARBA" id="ARBA00023235"/>
    </source>
</evidence>
<keyword evidence="3" id="KW-0547">Nucleotide-binding</keyword>
<keyword evidence="2" id="KW-0479">Metal-binding</keyword>
<accession>A0ABQ9J144</accession>
<dbReference type="Pfam" id="PF23109">
    <property type="entry name" value="ARCH_RTEL1"/>
    <property type="match status" value="1"/>
</dbReference>
<dbReference type="NCBIfam" id="TIGR00604">
    <property type="entry name" value="rad3"/>
    <property type="match status" value="1"/>
</dbReference>
<dbReference type="CDD" id="cd18788">
    <property type="entry name" value="SF2_C_XPD"/>
    <property type="match status" value="1"/>
</dbReference>
<keyword evidence="15" id="KW-1185">Reference proteome</keyword>
<keyword evidence="9" id="KW-0411">Iron-sulfur</keyword>
<dbReference type="Gene3D" id="3.40.50.300">
    <property type="entry name" value="P-loop containing nucleotide triphosphate hydrolases"/>
    <property type="match status" value="3"/>
</dbReference>
<feature type="domain" description="Helicase ATP-binding" evidence="13">
    <location>
        <begin position="1"/>
        <end position="116"/>
    </location>
</feature>
<dbReference type="InterPro" id="IPR006555">
    <property type="entry name" value="ATP-dep_Helicase_C"/>
</dbReference>
<keyword evidence="1" id="KW-0004">4Fe-4S</keyword>
<protein>
    <recommendedName>
        <fullName evidence="13">Helicase ATP-binding domain-containing protein</fullName>
    </recommendedName>
</protein>
<dbReference type="InterPro" id="IPR027417">
    <property type="entry name" value="P-loop_NTPase"/>
</dbReference>
<keyword evidence="11" id="KW-0234">DNA repair</keyword>
<dbReference type="Pfam" id="PF13307">
    <property type="entry name" value="Helicase_C_2"/>
    <property type="match status" value="2"/>
</dbReference>
<evidence type="ECO:0000256" key="7">
    <source>
        <dbReference type="ARBA" id="ARBA00022840"/>
    </source>
</evidence>
<dbReference type="InterPro" id="IPR045028">
    <property type="entry name" value="DinG/Rad3-like"/>
</dbReference>
<dbReference type="Pfam" id="PF06733">
    <property type="entry name" value="DEAD_2"/>
    <property type="match status" value="1"/>
</dbReference>
<evidence type="ECO:0000256" key="3">
    <source>
        <dbReference type="ARBA" id="ARBA00022741"/>
    </source>
</evidence>
<keyword evidence="5" id="KW-0378">Hydrolase</keyword>
<organism evidence="14 15">
    <name type="scientific">Molorchus minor</name>
    <dbReference type="NCBI Taxonomy" id="1323400"/>
    <lineage>
        <taxon>Eukaryota</taxon>
        <taxon>Metazoa</taxon>
        <taxon>Ecdysozoa</taxon>
        <taxon>Arthropoda</taxon>
        <taxon>Hexapoda</taxon>
        <taxon>Insecta</taxon>
        <taxon>Pterygota</taxon>
        <taxon>Neoptera</taxon>
        <taxon>Endopterygota</taxon>
        <taxon>Coleoptera</taxon>
        <taxon>Polyphaga</taxon>
        <taxon>Cucujiformia</taxon>
        <taxon>Chrysomeloidea</taxon>
        <taxon>Cerambycidae</taxon>
        <taxon>Lamiinae</taxon>
        <taxon>Monochamini</taxon>
        <taxon>Molorchus</taxon>
    </lineage>
</organism>
<keyword evidence="10" id="KW-0238">DNA-binding</keyword>
<reference evidence="14" key="1">
    <citation type="journal article" date="2023" name="Insect Mol. Biol.">
        <title>Genome sequencing provides insights into the evolution of gene families encoding plant cell wall-degrading enzymes in longhorned beetles.</title>
        <authorList>
            <person name="Shin N.R."/>
            <person name="Okamura Y."/>
            <person name="Kirsch R."/>
            <person name="Pauchet Y."/>
        </authorList>
    </citation>
    <scope>NUCLEOTIDE SEQUENCE</scope>
    <source>
        <strain evidence="14">MMC_N1</strain>
    </source>
</reference>
<gene>
    <name evidence="14" type="ORF">NQ317_003493</name>
</gene>
<dbReference type="InterPro" id="IPR010614">
    <property type="entry name" value="RAD3-like_helicase_DEAD"/>
</dbReference>
<evidence type="ECO:0000256" key="6">
    <source>
        <dbReference type="ARBA" id="ARBA00022806"/>
    </source>
</evidence>
<dbReference type="InterPro" id="IPR013020">
    <property type="entry name" value="Rad3/Chl1-like"/>
</dbReference>
<dbReference type="SUPFAM" id="SSF52540">
    <property type="entry name" value="P-loop containing nucleoside triphosphate hydrolases"/>
    <property type="match status" value="1"/>
</dbReference>
<keyword evidence="7" id="KW-0067">ATP-binding</keyword>
<evidence type="ECO:0000256" key="8">
    <source>
        <dbReference type="ARBA" id="ARBA00023004"/>
    </source>
</evidence>
<dbReference type="SMART" id="SM00491">
    <property type="entry name" value="HELICc2"/>
    <property type="match status" value="1"/>
</dbReference>
<sequence length="595" mass="67268">MQLTVTDIEDLLELGSRHKFCPYFMSRELKHQADIVFMPYNYLLDPLIRKVLGVELSNSVVILDEGHNIEKNCEEGASFQIKTSDIALAIEDVTGAMKLISTDMPLDFSEEPKEISPEDLCCLKQILLDFEKELDNIPLNHQPPEGTNFDGTYIYTLLEKAGIKTNNFHYLIAVTTNIIQFLTTVSRNGPFARKGVGLQVFENFLTLVFSGTSDEFREKVKMCYKVHIMEEEVKKKRGDSWMKVTSKFGGRVLSYWCFNPGFGMDMLMDKGLRCLILTSGTLAPLRPLISELGLNVQVRLENPHVVKGDQICVKIISSGPDSEILNSNYQNRDNPKYLSSLGRSVLNLCRVIPNGLLIFFPSYPTMAKCEEHWRETGLWGNICQIKPILTEPKDKHAFSNAMTDYYSKIGDPTLKGAIFMGVCRGKLSEGLDFADANGRAFLKGNDWYTLEATRAVNQAVGRVIRHRHDYGAILLLDTKFNYFNVKSQMSKWLQDHIRVVNNFGEAMRDLRVFFKNAEAKFPVTNKPPASSNVPAEFEMLNVYKKNKFDSSISSQSLASTSSSESMDGEVVIHKRISSSILTNNSKRKKNQSDTK</sequence>
<evidence type="ECO:0000256" key="11">
    <source>
        <dbReference type="ARBA" id="ARBA00023204"/>
    </source>
</evidence>